<dbReference type="EMBL" id="BOOG01000021">
    <property type="protein sequence ID" value="GIH70255.1"/>
    <property type="molecule type" value="Genomic_DNA"/>
</dbReference>
<protein>
    <recommendedName>
        <fullName evidence="3">DUF4244 domain-containing protein</fullName>
    </recommendedName>
</protein>
<dbReference type="RefSeq" id="WP_204015977.1">
    <property type="nucleotide sequence ID" value="NZ_BOOG01000021.1"/>
</dbReference>
<keyword evidence="2" id="KW-1185">Reference proteome</keyword>
<gene>
    <name evidence="1" type="ORF">Mth01_25080</name>
</gene>
<evidence type="ECO:0000313" key="2">
    <source>
        <dbReference type="Proteomes" id="UP000610966"/>
    </source>
</evidence>
<proteinExistence type="predicted"/>
<comment type="caution">
    <text evidence="1">The sequence shown here is derived from an EMBL/GenBank/DDBJ whole genome shotgun (WGS) entry which is preliminary data.</text>
</comment>
<evidence type="ECO:0000313" key="1">
    <source>
        <dbReference type="EMBL" id="GIH70255.1"/>
    </source>
</evidence>
<evidence type="ECO:0008006" key="3">
    <source>
        <dbReference type="Google" id="ProtNLM"/>
    </source>
</evidence>
<dbReference type="Pfam" id="PF14029">
    <property type="entry name" value="DUF4244"/>
    <property type="match status" value="1"/>
</dbReference>
<sequence>MVKWTAEPTAPPPVSRTGAESWLRRRGRSVWGRVRAAALRAALIARTRAEAGMSTAEYAVGTIAACGFAALLWKVLSSGEVRSMLSALVQKALKLAG</sequence>
<dbReference type="AlphaFoldDB" id="A0A8J3R8D7"/>
<name>A0A8J3R8D7_9ACTN</name>
<organism evidence="1 2">
    <name type="scientific">Sphaerimonospora thailandensis</name>
    <dbReference type="NCBI Taxonomy" id="795644"/>
    <lineage>
        <taxon>Bacteria</taxon>
        <taxon>Bacillati</taxon>
        <taxon>Actinomycetota</taxon>
        <taxon>Actinomycetes</taxon>
        <taxon>Streptosporangiales</taxon>
        <taxon>Streptosporangiaceae</taxon>
        <taxon>Sphaerimonospora</taxon>
    </lineage>
</organism>
<reference evidence="1" key="1">
    <citation type="submission" date="2021-01" db="EMBL/GenBank/DDBJ databases">
        <title>Whole genome shotgun sequence of Sphaerimonospora thailandensis NBRC 107569.</title>
        <authorList>
            <person name="Komaki H."/>
            <person name="Tamura T."/>
        </authorList>
    </citation>
    <scope>NUCLEOTIDE SEQUENCE</scope>
    <source>
        <strain evidence="1">NBRC 107569</strain>
    </source>
</reference>
<dbReference type="InterPro" id="IPR025338">
    <property type="entry name" value="DUF4244"/>
</dbReference>
<accession>A0A8J3R8D7</accession>
<dbReference type="Proteomes" id="UP000610966">
    <property type="component" value="Unassembled WGS sequence"/>
</dbReference>